<keyword evidence="1" id="KW-0812">Transmembrane</keyword>
<protein>
    <recommendedName>
        <fullName evidence="4">Metal-dependent hydrolase</fullName>
    </recommendedName>
</protein>
<sequence>MPDLVTHALFVYPAKKWFPKNTIFILIGALLPDLLGRSLGVFNFNLSLIYWYQLAIHTPFCLILFTYSLSFFFREKERKIVFLFILIGAFSHFLLDFFQKTIIIGNLWFFPFSFVSPQLQLFWPDDSIYLIPVLIISNLIFAVISSNFKTRIKNPQ</sequence>
<proteinExistence type="predicted"/>
<evidence type="ECO:0000313" key="3">
    <source>
        <dbReference type="Proteomes" id="UP000229370"/>
    </source>
</evidence>
<feature type="transmembrane region" description="Helical" evidence="1">
    <location>
        <begin position="129"/>
        <end position="148"/>
    </location>
</feature>
<keyword evidence="1" id="KW-0472">Membrane</keyword>
<accession>A0A2M8GML3</accession>
<keyword evidence="1" id="KW-1133">Transmembrane helix</keyword>
<organism evidence="2 3">
    <name type="scientific">Candidatus Roizmanbacteria bacterium CG_4_8_14_3_um_filter_36_10</name>
    <dbReference type="NCBI Taxonomy" id="1974834"/>
    <lineage>
        <taxon>Bacteria</taxon>
        <taxon>Candidatus Roizmaniibacteriota</taxon>
    </lineage>
</organism>
<evidence type="ECO:0000313" key="2">
    <source>
        <dbReference type="EMBL" id="PJC81768.1"/>
    </source>
</evidence>
<feature type="transmembrane region" description="Helical" evidence="1">
    <location>
        <begin position="80"/>
        <end position="109"/>
    </location>
</feature>
<evidence type="ECO:0008006" key="4">
    <source>
        <dbReference type="Google" id="ProtNLM"/>
    </source>
</evidence>
<feature type="transmembrane region" description="Helical" evidence="1">
    <location>
        <begin position="23"/>
        <end position="44"/>
    </location>
</feature>
<reference evidence="3" key="1">
    <citation type="submission" date="2017-09" db="EMBL/GenBank/DDBJ databases">
        <title>Depth-based differentiation of microbial function through sediment-hosted aquifers and enrichment of novel symbionts in the deep terrestrial subsurface.</title>
        <authorList>
            <person name="Probst A.J."/>
            <person name="Ladd B."/>
            <person name="Jarett J.K."/>
            <person name="Geller-Mcgrath D.E."/>
            <person name="Sieber C.M.K."/>
            <person name="Emerson J.B."/>
            <person name="Anantharaman K."/>
            <person name="Thomas B.C."/>
            <person name="Malmstrom R."/>
            <person name="Stieglmeier M."/>
            <person name="Klingl A."/>
            <person name="Woyke T."/>
            <person name="Ryan C.M."/>
            <person name="Banfield J.F."/>
        </authorList>
    </citation>
    <scope>NUCLEOTIDE SEQUENCE [LARGE SCALE GENOMIC DNA]</scope>
</reference>
<dbReference type="Proteomes" id="UP000229370">
    <property type="component" value="Unassembled WGS sequence"/>
</dbReference>
<comment type="caution">
    <text evidence="2">The sequence shown here is derived from an EMBL/GenBank/DDBJ whole genome shotgun (WGS) entry which is preliminary data.</text>
</comment>
<dbReference type="InterPro" id="IPR007404">
    <property type="entry name" value="YdjM-like"/>
</dbReference>
<feature type="transmembrane region" description="Helical" evidence="1">
    <location>
        <begin position="50"/>
        <end position="73"/>
    </location>
</feature>
<gene>
    <name evidence="2" type="ORF">CO007_03095</name>
</gene>
<evidence type="ECO:0000256" key="1">
    <source>
        <dbReference type="SAM" id="Phobius"/>
    </source>
</evidence>
<dbReference type="EMBL" id="PFQK01000052">
    <property type="protein sequence ID" value="PJC81768.1"/>
    <property type="molecule type" value="Genomic_DNA"/>
</dbReference>
<name>A0A2M8GML3_9BACT</name>
<dbReference type="AlphaFoldDB" id="A0A2M8GML3"/>
<dbReference type="Pfam" id="PF04307">
    <property type="entry name" value="YdjM"/>
    <property type="match status" value="1"/>
</dbReference>